<feature type="domain" description="DNA mismatch repair proteins mutS family" evidence="9">
    <location>
        <begin position="403"/>
        <end position="419"/>
    </location>
</feature>
<dbReference type="InterPro" id="IPR027417">
    <property type="entry name" value="P-loop_NTPase"/>
</dbReference>
<dbReference type="PANTHER" id="PTHR11361">
    <property type="entry name" value="DNA MISMATCH REPAIR PROTEIN MUTS FAMILY MEMBER"/>
    <property type="match status" value="1"/>
</dbReference>
<keyword evidence="4" id="KW-0067">ATP-binding</keyword>
<dbReference type="GO" id="GO:0004519">
    <property type="term" value="F:endonuclease activity"/>
    <property type="evidence" value="ECO:0007669"/>
    <property type="project" value="InterPro"/>
</dbReference>
<proteinExistence type="predicted"/>
<dbReference type="InterPro" id="IPR000432">
    <property type="entry name" value="DNA_mismatch_repair_MutS_C"/>
</dbReference>
<feature type="compositionally biased region" description="Low complexity" evidence="8">
    <location>
        <begin position="510"/>
        <end position="520"/>
    </location>
</feature>
<evidence type="ECO:0000313" key="11">
    <source>
        <dbReference type="Proteomes" id="UP000184386"/>
    </source>
</evidence>
<feature type="coiled-coil region" evidence="7">
    <location>
        <begin position="143"/>
        <end position="177"/>
    </location>
</feature>
<dbReference type="Proteomes" id="UP000184386">
    <property type="component" value="Unassembled WGS sequence"/>
</dbReference>
<dbReference type="InterPro" id="IPR045076">
    <property type="entry name" value="MutS"/>
</dbReference>
<evidence type="ECO:0000256" key="8">
    <source>
        <dbReference type="SAM" id="MobiDB-lite"/>
    </source>
</evidence>
<dbReference type="InterPro" id="IPR036187">
    <property type="entry name" value="DNA_mismatch_repair_MutS_sf"/>
</dbReference>
<evidence type="ECO:0000256" key="6">
    <source>
        <dbReference type="ARBA" id="ARBA00023125"/>
    </source>
</evidence>
<dbReference type="Gene3D" id="3.40.50.300">
    <property type="entry name" value="P-loop containing nucleotide triphosphate hydrolases"/>
    <property type="match status" value="1"/>
</dbReference>
<dbReference type="GO" id="GO:0030983">
    <property type="term" value="F:mismatched DNA binding"/>
    <property type="evidence" value="ECO:0007669"/>
    <property type="project" value="InterPro"/>
</dbReference>
<dbReference type="SUPFAM" id="SSF48334">
    <property type="entry name" value="DNA repair protein MutS, domain III"/>
    <property type="match status" value="1"/>
</dbReference>
<evidence type="ECO:0000259" key="9">
    <source>
        <dbReference type="PROSITE" id="PS00486"/>
    </source>
</evidence>
<keyword evidence="6" id="KW-0238">DNA-binding</keyword>
<keyword evidence="2" id="KW-0547">Nucleotide-binding</keyword>
<evidence type="ECO:0000256" key="2">
    <source>
        <dbReference type="ARBA" id="ARBA00022741"/>
    </source>
</evidence>
<keyword evidence="5" id="KW-0694">RNA-binding</keyword>
<dbReference type="PANTHER" id="PTHR11361:SF90">
    <property type="entry name" value="DNA MISMATCH REPAIR PROTEIN"/>
    <property type="match status" value="1"/>
</dbReference>
<keyword evidence="1" id="KW-0699">rRNA-binding</keyword>
<evidence type="ECO:0000313" key="10">
    <source>
        <dbReference type="EMBL" id="SHL70437.1"/>
    </source>
</evidence>
<keyword evidence="11" id="KW-1185">Reference proteome</keyword>
<gene>
    <name evidence="10" type="ORF">SAMN02745136_05511</name>
</gene>
<organism evidence="10 11">
    <name type="scientific">Anaerocolumna jejuensis DSM 15929</name>
    <dbReference type="NCBI Taxonomy" id="1121322"/>
    <lineage>
        <taxon>Bacteria</taxon>
        <taxon>Bacillati</taxon>
        <taxon>Bacillota</taxon>
        <taxon>Clostridia</taxon>
        <taxon>Lachnospirales</taxon>
        <taxon>Lachnospiraceae</taxon>
        <taxon>Anaerocolumna</taxon>
    </lineage>
</organism>
<evidence type="ECO:0000256" key="3">
    <source>
        <dbReference type="ARBA" id="ARBA00022801"/>
    </source>
</evidence>
<keyword evidence="3" id="KW-0378">Hydrolase</keyword>
<dbReference type="Pfam" id="PF00488">
    <property type="entry name" value="MutS_V"/>
    <property type="match status" value="1"/>
</dbReference>
<dbReference type="PROSITE" id="PS00486">
    <property type="entry name" value="DNA_MISMATCH_REPAIR_2"/>
    <property type="match status" value="1"/>
</dbReference>
<evidence type="ECO:0000256" key="4">
    <source>
        <dbReference type="ARBA" id="ARBA00022840"/>
    </source>
</evidence>
<dbReference type="GO" id="GO:0006298">
    <property type="term" value="P:mismatch repair"/>
    <property type="evidence" value="ECO:0007669"/>
    <property type="project" value="InterPro"/>
</dbReference>
<dbReference type="GO" id="GO:0005524">
    <property type="term" value="F:ATP binding"/>
    <property type="evidence" value="ECO:0007669"/>
    <property type="project" value="UniProtKB-KW"/>
</dbReference>
<evidence type="ECO:0000256" key="1">
    <source>
        <dbReference type="ARBA" id="ARBA00022730"/>
    </source>
</evidence>
<dbReference type="FunFam" id="3.40.50.300:FF:000830">
    <property type="entry name" value="Endonuclease MutS2"/>
    <property type="match status" value="1"/>
</dbReference>
<evidence type="ECO:0000256" key="7">
    <source>
        <dbReference type="SAM" id="Coils"/>
    </source>
</evidence>
<evidence type="ECO:0000256" key="5">
    <source>
        <dbReference type="ARBA" id="ARBA00022884"/>
    </source>
</evidence>
<dbReference type="InterPro" id="IPR007696">
    <property type="entry name" value="DNA_mismatch_repair_MutS_core"/>
</dbReference>
<dbReference type="GO" id="GO:0045910">
    <property type="term" value="P:negative regulation of DNA recombination"/>
    <property type="evidence" value="ECO:0007669"/>
    <property type="project" value="InterPro"/>
</dbReference>
<name>A0A1M7CTE4_9FIRM</name>
<protein>
    <submittedName>
        <fullName evidence="10">MutS domain V</fullName>
    </submittedName>
</protein>
<feature type="region of interest" description="Disordered" evidence="8">
    <location>
        <begin position="508"/>
        <end position="564"/>
    </location>
</feature>
<dbReference type="SUPFAM" id="SSF52540">
    <property type="entry name" value="P-loop containing nucleoside triphosphate hydrolases"/>
    <property type="match status" value="1"/>
</dbReference>
<dbReference type="SMART" id="SM00533">
    <property type="entry name" value="MUTSd"/>
    <property type="match status" value="1"/>
</dbReference>
<feature type="compositionally biased region" description="Basic and acidic residues" evidence="8">
    <location>
        <begin position="550"/>
        <end position="559"/>
    </location>
</feature>
<reference evidence="10 11" key="1">
    <citation type="submission" date="2016-11" db="EMBL/GenBank/DDBJ databases">
        <authorList>
            <person name="Jaros S."/>
            <person name="Januszkiewicz K."/>
            <person name="Wedrychowicz H."/>
        </authorList>
    </citation>
    <scope>NUCLEOTIDE SEQUENCE [LARGE SCALE GENOMIC DNA]</scope>
    <source>
        <strain evidence="10 11">DSM 15929</strain>
    </source>
</reference>
<sequence length="660" mass="73234">MLNKTYETLEFDTIKTMLCERAVSDSARAKLTMLSPLLSLSEVRLKIKETTEAKAVLTALGTPPLPSMKDIDKYLELASLGSMLLPEQILSTAQFLTATRRVKAYLLKAEFLQTDIAYYGNSFADLSSLTEEINRCLRGNQVEDEATKELKGIRRKMEQLQSEIRSKLENLLRSKKEWFSENYVSSRNGHYVLPVKKEYKNQISGSTLDVSSTGSTCFIVPNTVLKLEEELSLLKIEEDNEVRRILYLLTGMIAEASSDIFLNMQAMETLDILFAKAKLSIDMKGVPALMNHERRISILEGRHPLLNTMECVPLDFKLGEGIQGVIITGPNTGGKTVALKTVGLLSLMAQCGLHVPCKEAELTMNNGIFCDIGDGQSISENLSTFSAHITNIIEILKASNEESLVLLDELGSGTDPAEGMGIAIAILDELRRKNCLLVATTHYPEVKEYAANTSGLINARMAFDKESLRPLYRLEIGEAGESCALYIAKRLGMPESMLARAYKEAYQRTSPKASPSPLEASEAESSRPDFLTSEDLDTPSPVTPSLLPRIKGENEDTSRKKGGAAAKYSLGDSVMIYPQKKIGIVFQSADEKGFIGIQIQKKKEYVNHKRLKLISPALELYPPDYDFSIIFDSVANRKARHKMEKGHQPGLEINYPPLKP</sequence>
<dbReference type="STRING" id="1121322.SAMN02745136_05511"/>
<accession>A0A1M7CTE4</accession>
<dbReference type="AlphaFoldDB" id="A0A1M7CTE4"/>
<dbReference type="SMART" id="SM00534">
    <property type="entry name" value="MUTSac"/>
    <property type="match status" value="1"/>
</dbReference>
<dbReference type="NCBIfam" id="TIGR01069">
    <property type="entry name" value="mutS2"/>
    <property type="match status" value="1"/>
</dbReference>
<dbReference type="EMBL" id="FRAC01000046">
    <property type="protein sequence ID" value="SHL70437.1"/>
    <property type="molecule type" value="Genomic_DNA"/>
</dbReference>
<dbReference type="InterPro" id="IPR005747">
    <property type="entry name" value="MutS2"/>
</dbReference>
<dbReference type="GO" id="GO:0140664">
    <property type="term" value="F:ATP-dependent DNA damage sensor activity"/>
    <property type="evidence" value="ECO:0007669"/>
    <property type="project" value="InterPro"/>
</dbReference>
<keyword evidence="7" id="KW-0175">Coiled coil</keyword>
<dbReference type="GO" id="GO:0016887">
    <property type="term" value="F:ATP hydrolysis activity"/>
    <property type="evidence" value="ECO:0007669"/>
    <property type="project" value="InterPro"/>
</dbReference>
<dbReference type="GO" id="GO:0019843">
    <property type="term" value="F:rRNA binding"/>
    <property type="evidence" value="ECO:0007669"/>
    <property type="project" value="UniProtKB-KW"/>
</dbReference>